<name>A0ABR8ZH05_9FLAO</name>
<gene>
    <name evidence="2" type="ORF">IC610_18955</name>
</gene>
<organism evidence="2 3">
    <name type="scientific">Chryseobacterium caseinilyticum</name>
    <dbReference type="NCBI Taxonomy" id="2771428"/>
    <lineage>
        <taxon>Bacteria</taxon>
        <taxon>Pseudomonadati</taxon>
        <taxon>Bacteroidota</taxon>
        <taxon>Flavobacteriia</taxon>
        <taxon>Flavobacteriales</taxon>
        <taxon>Weeksellaceae</taxon>
        <taxon>Chryseobacterium group</taxon>
        <taxon>Chryseobacterium</taxon>
    </lineage>
</organism>
<protein>
    <recommendedName>
        <fullName evidence="1">PIN domain-containing protein</fullName>
    </recommendedName>
</protein>
<dbReference type="EMBL" id="JACYFS010000010">
    <property type="protein sequence ID" value="MBD8084492.1"/>
    <property type="molecule type" value="Genomic_DNA"/>
</dbReference>
<dbReference type="SUPFAM" id="SSF88723">
    <property type="entry name" value="PIN domain-like"/>
    <property type="match status" value="1"/>
</dbReference>
<dbReference type="RefSeq" id="WP_191738290.1">
    <property type="nucleotide sequence ID" value="NZ_JACYFS010000010.1"/>
</dbReference>
<comment type="caution">
    <text evidence="2">The sequence shown here is derived from an EMBL/GenBank/DDBJ whole genome shotgun (WGS) entry which is preliminary data.</text>
</comment>
<dbReference type="Gene3D" id="3.40.50.1010">
    <property type="entry name" value="5'-nuclease"/>
    <property type="match status" value="1"/>
</dbReference>
<evidence type="ECO:0000259" key="1">
    <source>
        <dbReference type="Pfam" id="PF13638"/>
    </source>
</evidence>
<evidence type="ECO:0000313" key="3">
    <source>
        <dbReference type="Proteomes" id="UP000637299"/>
    </source>
</evidence>
<keyword evidence="3" id="KW-1185">Reference proteome</keyword>
<reference evidence="2 3" key="1">
    <citation type="submission" date="2020-09" db="EMBL/GenBank/DDBJ databases">
        <title>Genome seq and assembly of Chryseobacterium sp.</title>
        <authorList>
            <person name="Chhetri G."/>
        </authorList>
    </citation>
    <scope>NUCLEOTIDE SEQUENCE [LARGE SCALE GENOMIC DNA]</scope>
    <source>
        <strain evidence="2 3">GCR10</strain>
    </source>
</reference>
<accession>A0ABR8ZH05</accession>
<dbReference type="Pfam" id="PF13638">
    <property type="entry name" value="PIN_4"/>
    <property type="match status" value="1"/>
</dbReference>
<dbReference type="InterPro" id="IPR002716">
    <property type="entry name" value="PIN_dom"/>
</dbReference>
<sequence length="421" mass="49727">MNYIVLDTNIYIHFIDFDQIDWKNIINDKKDFTILVPPIIIDELDNHKYNKNPKISKRVKRILPKIEEYLSEEKDLVKVNLISKRPSDHIFTENGLNKLEQDDCILASIIEFKKDVMNDKIFYVTYDTGPRLKAKTLSIESIKIDDKYLLPIEPDEAEKKNMELEKELSKFKNLSPKIILGFLENEKFLKVSNKNNYIGKEEFIINSIQKIKNDYKYLQKTSSDDSQQNIIKFLDYLALSDDQIDSYNVDLEKFYKNYEEHFSSMYDRLTFENDCTEISFKIKNIGTTPGKDIDIDLHFPDGFEIITKDQLPDIIEKPTPPHKPKNRFDHKHTGFNVSIFNQNIKPLAIKTDLNRPKIEKTNSYNVTYHLQVLKHNQDYIFETLFLKYDDKNEAKNFNIDYKIMIANYPDIVFGKLNVINQ</sequence>
<evidence type="ECO:0000313" key="2">
    <source>
        <dbReference type="EMBL" id="MBD8084492.1"/>
    </source>
</evidence>
<proteinExistence type="predicted"/>
<feature type="domain" description="PIN" evidence="1">
    <location>
        <begin position="4"/>
        <end position="142"/>
    </location>
</feature>
<dbReference type="Proteomes" id="UP000637299">
    <property type="component" value="Unassembled WGS sequence"/>
</dbReference>
<dbReference type="InterPro" id="IPR029060">
    <property type="entry name" value="PIN-like_dom_sf"/>
</dbReference>